<evidence type="ECO:0000313" key="1">
    <source>
        <dbReference type="EMBL" id="MBS4893817.1"/>
    </source>
</evidence>
<dbReference type="AlphaFoldDB" id="A0A943A455"/>
<gene>
    <name evidence="1" type="ORF">KHZ90_08580</name>
</gene>
<dbReference type="Proteomes" id="UP000778864">
    <property type="component" value="Unassembled WGS sequence"/>
</dbReference>
<reference evidence="1" key="1">
    <citation type="submission" date="2021-02" db="EMBL/GenBank/DDBJ databases">
        <title>Infant gut strain persistence is associated with maternal origin, phylogeny, and functional potential including surface adhesion and iron acquisition.</title>
        <authorList>
            <person name="Lou Y.C."/>
        </authorList>
    </citation>
    <scope>NUCLEOTIDE SEQUENCE</scope>
    <source>
        <strain evidence="1">L3_108_031G1_dasL3_108_031G1_concoct_20</strain>
    </source>
</reference>
<dbReference type="EMBL" id="JAGZMU010000005">
    <property type="protein sequence ID" value="MBS4893817.1"/>
    <property type="molecule type" value="Genomic_DNA"/>
</dbReference>
<evidence type="ECO:0000313" key="2">
    <source>
        <dbReference type="Proteomes" id="UP000778864"/>
    </source>
</evidence>
<accession>A0A943A455</accession>
<protein>
    <submittedName>
        <fullName evidence="1">Uncharacterized protein</fullName>
    </submittedName>
</protein>
<proteinExistence type="predicted"/>
<dbReference type="RefSeq" id="WP_278468141.1">
    <property type="nucleotide sequence ID" value="NZ_JAGZMU010000005.1"/>
</dbReference>
<name>A0A943A455_VEIPA</name>
<sequence>MNNITFSDYILSNKEYIETRDKLTKIIKDMHKNDVFVGSNKQQEEYRRLTDIHNSITLDLLEKYCKKYCN</sequence>
<comment type="caution">
    <text evidence="1">The sequence shown here is derived from an EMBL/GenBank/DDBJ whole genome shotgun (WGS) entry which is preliminary data.</text>
</comment>
<organism evidence="1 2">
    <name type="scientific">Veillonella parvula</name>
    <name type="common">Staphylococcus parvulus</name>
    <dbReference type="NCBI Taxonomy" id="29466"/>
    <lineage>
        <taxon>Bacteria</taxon>
        <taxon>Bacillati</taxon>
        <taxon>Bacillota</taxon>
        <taxon>Negativicutes</taxon>
        <taxon>Veillonellales</taxon>
        <taxon>Veillonellaceae</taxon>
        <taxon>Veillonella</taxon>
    </lineage>
</organism>